<accession>A0AB34L1Z9</accession>
<dbReference type="Gene3D" id="1.10.30.10">
    <property type="entry name" value="High mobility group box domain"/>
    <property type="match status" value="1"/>
</dbReference>
<feature type="region of interest" description="Disordered" evidence="3">
    <location>
        <begin position="84"/>
        <end position="120"/>
    </location>
</feature>
<feature type="compositionally biased region" description="Low complexity" evidence="3">
    <location>
        <begin position="329"/>
        <end position="345"/>
    </location>
</feature>
<dbReference type="InterPro" id="IPR036910">
    <property type="entry name" value="HMG_box_dom_sf"/>
</dbReference>
<dbReference type="InterPro" id="IPR050342">
    <property type="entry name" value="HMGB"/>
</dbReference>
<feature type="DNA-binding region" description="HMG box" evidence="2">
    <location>
        <begin position="117"/>
        <end position="190"/>
    </location>
</feature>
<gene>
    <name evidence="5" type="ORF">WHR41_00407</name>
</gene>
<dbReference type="PANTHER" id="PTHR48112">
    <property type="entry name" value="HIGH MOBILITY GROUP PROTEIN DSP1"/>
    <property type="match status" value="1"/>
</dbReference>
<protein>
    <recommendedName>
        <fullName evidence="4">HMG box domain-containing protein</fullName>
    </recommendedName>
</protein>
<feature type="domain" description="HMG box" evidence="4">
    <location>
        <begin position="117"/>
        <end position="190"/>
    </location>
</feature>
<dbReference type="Proteomes" id="UP000803884">
    <property type="component" value="Unassembled WGS sequence"/>
</dbReference>
<feature type="compositionally biased region" description="Acidic residues" evidence="3">
    <location>
        <begin position="213"/>
        <end position="226"/>
    </location>
</feature>
<dbReference type="Pfam" id="PF00505">
    <property type="entry name" value="HMG_box"/>
    <property type="match status" value="1"/>
</dbReference>
<evidence type="ECO:0000313" key="6">
    <source>
        <dbReference type="Proteomes" id="UP000803884"/>
    </source>
</evidence>
<keyword evidence="2" id="KW-0539">Nucleus</keyword>
<dbReference type="PROSITE" id="PS50118">
    <property type="entry name" value="HMG_BOX_2"/>
    <property type="match status" value="1"/>
</dbReference>
<dbReference type="EMBL" id="JAAQHG020000001">
    <property type="protein sequence ID" value="KAL1591015.1"/>
    <property type="molecule type" value="Genomic_DNA"/>
</dbReference>
<feature type="region of interest" description="Disordered" evidence="3">
    <location>
        <begin position="135"/>
        <end position="167"/>
    </location>
</feature>
<keyword evidence="1 2" id="KW-0238">DNA-binding</keyword>
<name>A0AB34L1Z9_9PEZI</name>
<dbReference type="GO" id="GO:0003677">
    <property type="term" value="F:DNA binding"/>
    <property type="evidence" value="ECO:0007669"/>
    <property type="project" value="UniProtKB-UniRule"/>
</dbReference>
<dbReference type="AlphaFoldDB" id="A0AB34L1Z9"/>
<dbReference type="GO" id="GO:0005634">
    <property type="term" value="C:nucleus"/>
    <property type="evidence" value="ECO:0007669"/>
    <property type="project" value="UniProtKB-UniRule"/>
</dbReference>
<evidence type="ECO:0000256" key="1">
    <source>
        <dbReference type="ARBA" id="ARBA00023125"/>
    </source>
</evidence>
<feature type="region of interest" description="Disordered" evidence="3">
    <location>
        <begin position="193"/>
        <end position="362"/>
    </location>
</feature>
<dbReference type="SMART" id="SM00398">
    <property type="entry name" value="HMG"/>
    <property type="match status" value="1"/>
</dbReference>
<dbReference type="SUPFAM" id="SSF47095">
    <property type="entry name" value="HMG-box"/>
    <property type="match status" value="1"/>
</dbReference>
<evidence type="ECO:0000256" key="3">
    <source>
        <dbReference type="SAM" id="MobiDB-lite"/>
    </source>
</evidence>
<proteinExistence type="predicted"/>
<organism evidence="5 6">
    <name type="scientific">Cladosporium halotolerans</name>
    <dbReference type="NCBI Taxonomy" id="1052096"/>
    <lineage>
        <taxon>Eukaryota</taxon>
        <taxon>Fungi</taxon>
        <taxon>Dikarya</taxon>
        <taxon>Ascomycota</taxon>
        <taxon>Pezizomycotina</taxon>
        <taxon>Dothideomycetes</taxon>
        <taxon>Dothideomycetidae</taxon>
        <taxon>Cladosporiales</taxon>
        <taxon>Cladosporiaceae</taxon>
        <taxon>Cladosporium</taxon>
    </lineage>
</organism>
<sequence length="362" mass="38569">MANDTVDETKKITIDVHEFVRTRDALTSAYVSLSSSIDRAVKAYIDHTNVVLAGDASLATLDVSMLQQPFHGIAAPQLAQLALAHQQQDGQAPATAAPVEADGKKKRNYKPRDPNAPKRPLTAYFRYLQEQRGPLAQQMAKDSNGPGKPGDISKAATERWKAMSEEDQAPYKEAYQRALKDYDREVAAYKAANGEGVVEEAQANGAAEKEGEASDTESESSSEEEAAPAMPPPPPKVASPEAKKTPKSAMKKTKKDAKPAEDVPATPQFSSINPTVPVPAPSSSQRKSSSPELKRKAAAETGEEGTKKKRGRKTKAEKAAEAEAEAEAEAAAAAAAAPVVPASDASSDKPKKDKKKKRKSEA</sequence>
<evidence type="ECO:0000313" key="5">
    <source>
        <dbReference type="EMBL" id="KAL1591015.1"/>
    </source>
</evidence>
<keyword evidence="6" id="KW-1185">Reference proteome</keyword>
<dbReference type="GeneID" id="96001851"/>
<feature type="compositionally biased region" description="Basic residues" evidence="3">
    <location>
        <begin position="245"/>
        <end position="255"/>
    </location>
</feature>
<dbReference type="InterPro" id="IPR009071">
    <property type="entry name" value="HMG_box_dom"/>
</dbReference>
<reference evidence="5 6" key="1">
    <citation type="journal article" date="2020" name="Microbiol. Resour. Announc.">
        <title>Draft Genome Sequence of a Cladosporium Species Isolated from the Mesophotic Ascidian Didemnum maculosum.</title>
        <authorList>
            <person name="Gioti A."/>
            <person name="Siaperas R."/>
            <person name="Nikolaivits E."/>
            <person name="Le Goff G."/>
            <person name="Ouazzani J."/>
            <person name="Kotoulas G."/>
            <person name="Topakas E."/>
        </authorList>
    </citation>
    <scope>NUCLEOTIDE SEQUENCE [LARGE SCALE GENOMIC DNA]</scope>
    <source>
        <strain evidence="5 6">TM138-S3</strain>
    </source>
</reference>
<evidence type="ECO:0000259" key="4">
    <source>
        <dbReference type="PROSITE" id="PS50118"/>
    </source>
</evidence>
<dbReference type="RefSeq" id="XP_069234120.1">
    <property type="nucleotide sequence ID" value="XM_069369013.1"/>
</dbReference>
<comment type="caution">
    <text evidence="5">The sequence shown here is derived from an EMBL/GenBank/DDBJ whole genome shotgun (WGS) entry which is preliminary data.</text>
</comment>
<feature type="compositionally biased region" description="Basic residues" evidence="3">
    <location>
        <begin position="352"/>
        <end position="362"/>
    </location>
</feature>
<dbReference type="PANTHER" id="PTHR48112:SF5">
    <property type="entry name" value="BOX PROTEIN, PUTATIVE (AFU_ORTHOLOGUE AFUA_1G04550)-RELATED"/>
    <property type="match status" value="1"/>
</dbReference>
<evidence type="ECO:0000256" key="2">
    <source>
        <dbReference type="PROSITE-ProRule" id="PRU00267"/>
    </source>
</evidence>